<accession>A0A437P1T7</accession>
<dbReference type="Proteomes" id="UP000283128">
    <property type="component" value="Unassembled WGS sequence"/>
</dbReference>
<gene>
    <name evidence="1" type="ORF">EOT10_36855</name>
</gene>
<protein>
    <recommendedName>
        <fullName evidence="3">Protein kinase domain-containing protein</fullName>
    </recommendedName>
</protein>
<reference evidence="1 2" key="1">
    <citation type="submission" date="2019-01" db="EMBL/GenBank/DDBJ databases">
        <title>Genome sequences of Streptomyces and Rhizobium isolates collected from root and soil.</title>
        <authorList>
            <person name="Chhettri S."/>
            <person name="Sevigny J.L."/>
            <person name="Sen A."/>
            <person name="Ennis N."/>
            <person name="Tisa L."/>
        </authorList>
    </citation>
    <scope>NUCLEOTIDE SEQUENCE [LARGE SCALE GENOMIC DNA]</scope>
    <source>
        <strain evidence="1 2">San01</strain>
    </source>
</reference>
<evidence type="ECO:0000313" key="1">
    <source>
        <dbReference type="EMBL" id="RVU16247.1"/>
    </source>
</evidence>
<proteinExistence type="predicted"/>
<dbReference type="AlphaFoldDB" id="A0A437P1T7"/>
<comment type="caution">
    <text evidence="1">The sequence shown here is derived from an EMBL/GenBank/DDBJ whole genome shotgun (WGS) entry which is preliminary data.</text>
</comment>
<dbReference type="Gene3D" id="1.10.510.10">
    <property type="entry name" value="Transferase(Phosphotransferase) domain 1"/>
    <property type="match status" value="1"/>
</dbReference>
<organism evidence="1 2">
    <name type="scientific">Streptomyces antnestii</name>
    <dbReference type="NCBI Taxonomy" id="2494256"/>
    <lineage>
        <taxon>Bacteria</taxon>
        <taxon>Bacillati</taxon>
        <taxon>Actinomycetota</taxon>
        <taxon>Actinomycetes</taxon>
        <taxon>Kitasatosporales</taxon>
        <taxon>Streptomycetaceae</taxon>
        <taxon>Streptomyces</taxon>
    </lineage>
</organism>
<evidence type="ECO:0008006" key="3">
    <source>
        <dbReference type="Google" id="ProtNLM"/>
    </source>
</evidence>
<name>A0A437P1T7_9ACTN</name>
<evidence type="ECO:0000313" key="2">
    <source>
        <dbReference type="Proteomes" id="UP000283128"/>
    </source>
</evidence>
<dbReference type="OrthoDB" id="5241055at2"/>
<dbReference type="EMBL" id="RZYA01000028">
    <property type="protein sequence ID" value="RVU16247.1"/>
    <property type="molecule type" value="Genomic_DNA"/>
</dbReference>
<sequence>MIDSGEHGGRWAMVMPRAVMSLRQHLKACGGTLPLDDVVSVLLDIAVALNSLDGDTVHRDLKPDNIPLAGSARMYSVVSA</sequence>
<dbReference type="SUPFAM" id="SSF56112">
    <property type="entry name" value="Protein kinase-like (PK-like)"/>
    <property type="match status" value="1"/>
</dbReference>
<dbReference type="InterPro" id="IPR011009">
    <property type="entry name" value="Kinase-like_dom_sf"/>
</dbReference>
<dbReference type="RefSeq" id="WP_127832762.1">
    <property type="nucleotide sequence ID" value="NZ_RZYA01000028.1"/>
</dbReference>
<keyword evidence="2" id="KW-1185">Reference proteome</keyword>